<evidence type="ECO:0000256" key="7">
    <source>
        <dbReference type="PROSITE-ProRule" id="PRU01373"/>
    </source>
</evidence>
<accession>A0A372DPW7</accession>
<keyword evidence="8" id="KW-0732">Signal</keyword>
<dbReference type="Pfam" id="PF03734">
    <property type="entry name" value="YkuD"/>
    <property type="match status" value="1"/>
</dbReference>
<dbReference type="AlphaFoldDB" id="A0A372DPW7"/>
<gene>
    <name evidence="10" type="ORF">D0Y53_03905</name>
</gene>
<comment type="pathway">
    <text evidence="1 7">Cell wall biogenesis; peptidoglycan biosynthesis.</text>
</comment>
<dbReference type="PANTHER" id="PTHR30582">
    <property type="entry name" value="L,D-TRANSPEPTIDASE"/>
    <property type="match status" value="1"/>
</dbReference>
<evidence type="ECO:0000256" key="3">
    <source>
        <dbReference type="ARBA" id="ARBA00022679"/>
    </source>
</evidence>
<dbReference type="InterPro" id="IPR005490">
    <property type="entry name" value="LD_TPept_cat_dom"/>
</dbReference>
<dbReference type="CDD" id="cd16913">
    <property type="entry name" value="YkuD_like"/>
    <property type="match status" value="1"/>
</dbReference>
<name>A0A372DPW7_9GAMM</name>
<dbReference type="SUPFAM" id="SSF141523">
    <property type="entry name" value="L,D-transpeptidase catalytic domain-like"/>
    <property type="match status" value="1"/>
</dbReference>
<keyword evidence="3" id="KW-0808">Transferase</keyword>
<sequence length="350" mass="36562">MGLARLVPVARARRWLARVLLLVAALPAVAAEPVLAPGEFVWMPQLAPSGPVVVVVSLPEQRAHVYRNGVRIGVSTVSTGMPGHETPTGVFTILEKRREHYSNLYDNAPMPFMQRLTWDGIALHAGKLPGYPASHGCVRLPYKFSELLFATTARGMTVVIADAVSHAPSVTYPGWFAPVAPGTGQPRPAPAVGIAGYRWQPELAPDGPLTVVLSLRDGALAVLRQGVEIGRAPVRWQGPAFTGTRAWVLLDGNGSGASTLAPGRPARRWMEATAAAPDAGADALVAAVRDGRLQLAPAFAAALYDALAPGATLVVTGEALGPQVAAQVDAAADRTVLEAEPAPPVQPAGD</sequence>
<keyword evidence="11" id="KW-1185">Reference proteome</keyword>
<proteinExistence type="inferred from homology"/>
<dbReference type="InterPro" id="IPR016915">
    <property type="entry name" value="UCP029342"/>
</dbReference>
<dbReference type="InterPro" id="IPR038063">
    <property type="entry name" value="Transpep_catalytic_dom"/>
</dbReference>
<keyword evidence="4 7" id="KW-0133">Cell shape</keyword>
<dbReference type="NCBIfam" id="NF004785">
    <property type="entry name" value="PRK06132.1-2"/>
    <property type="match status" value="1"/>
</dbReference>
<dbReference type="PANTHER" id="PTHR30582:SF2">
    <property type="entry name" value="L,D-TRANSPEPTIDASE YCIB-RELATED"/>
    <property type="match status" value="1"/>
</dbReference>
<keyword evidence="6 7" id="KW-0961">Cell wall biogenesis/degradation</keyword>
<dbReference type="PIRSF" id="PIRSF029342">
    <property type="entry name" value="UCP029342_ErfK/YbiS/YcfS/YnhG"/>
    <property type="match status" value="1"/>
</dbReference>
<evidence type="ECO:0000256" key="5">
    <source>
        <dbReference type="ARBA" id="ARBA00022984"/>
    </source>
</evidence>
<dbReference type="PROSITE" id="PS52029">
    <property type="entry name" value="LD_TPASE"/>
    <property type="match status" value="1"/>
</dbReference>
<evidence type="ECO:0000259" key="9">
    <source>
        <dbReference type="PROSITE" id="PS52029"/>
    </source>
</evidence>
<keyword evidence="5 7" id="KW-0573">Peptidoglycan synthesis</keyword>
<evidence type="ECO:0000256" key="1">
    <source>
        <dbReference type="ARBA" id="ARBA00004752"/>
    </source>
</evidence>
<dbReference type="Gene3D" id="2.40.440.10">
    <property type="entry name" value="L,D-transpeptidase catalytic domain-like"/>
    <property type="match status" value="1"/>
</dbReference>
<feature type="signal peptide" evidence="8">
    <location>
        <begin position="1"/>
        <end position="30"/>
    </location>
</feature>
<evidence type="ECO:0000313" key="10">
    <source>
        <dbReference type="EMBL" id="RFP61630.1"/>
    </source>
</evidence>
<organism evidence="10 11">
    <name type="scientific">Cognatiluteimonas weifangensis</name>
    <dbReference type="NCBI Taxonomy" id="2303539"/>
    <lineage>
        <taxon>Bacteria</taxon>
        <taxon>Pseudomonadati</taxon>
        <taxon>Pseudomonadota</taxon>
        <taxon>Gammaproteobacteria</taxon>
        <taxon>Lysobacterales</taxon>
        <taxon>Lysobacteraceae</taxon>
        <taxon>Cognatiluteimonas</taxon>
    </lineage>
</organism>
<dbReference type="Proteomes" id="UP000262917">
    <property type="component" value="Unassembled WGS sequence"/>
</dbReference>
<dbReference type="GO" id="GO:0018104">
    <property type="term" value="P:peptidoglycan-protein cross-linking"/>
    <property type="evidence" value="ECO:0007669"/>
    <property type="project" value="TreeGrafter"/>
</dbReference>
<dbReference type="GO" id="GO:0071555">
    <property type="term" value="P:cell wall organization"/>
    <property type="evidence" value="ECO:0007669"/>
    <property type="project" value="UniProtKB-UniRule"/>
</dbReference>
<comment type="similarity">
    <text evidence="2">Belongs to the YkuD family.</text>
</comment>
<feature type="active site" description="Nucleophile" evidence="7">
    <location>
        <position position="137"/>
    </location>
</feature>
<evidence type="ECO:0000256" key="2">
    <source>
        <dbReference type="ARBA" id="ARBA00005992"/>
    </source>
</evidence>
<dbReference type="InterPro" id="IPR050979">
    <property type="entry name" value="LD-transpeptidase"/>
</dbReference>
<protein>
    <submittedName>
        <fullName evidence="10">L,D-transpeptidase</fullName>
    </submittedName>
</protein>
<dbReference type="EMBL" id="QVPD01000003">
    <property type="protein sequence ID" value="RFP61630.1"/>
    <property type="molecule type" value="Genomic_DNA"/>
</dbReference>
<dbReference type="GO" id="GO:0008360">
    <property type="term" value="P:regulation of cell shape"/>
    <property type="evidence" value="ECO:0007669"/>
    <property type="project" value="UniProtKB-UniRule"/>
</dbReference>
<feature type="active site" description="Proton donor/acceptor" evidence="7">
    <location>
        <position position="124"/>
    </location>
</feature>
<dbReference type="OrthoDB" id="463216at2"/>
<dbReference type="GO" id="GO:0071972">
    <property type="term" value="F:peptidoglycan L,D-transpeptidase activity"/>
    <property type="evidence" value="ECO:0007669"/>
    <property type="project" value="TreeGrafter"/>
</dbReference>
<evidence type="ECO:0000313" key="11">
    <source>
        <dbReference type="Proteomes" id="UP000262917"/>
    </source>
</evidence>
<comment type="caution">
    <text evidence="10">The sequence shown here is derived from an EMBL/GenBank/DDBJ whole genome shotgun (WGS) entry which is preliminary data.</text>
</comment>
<feature type="domain" description="L,D-TPase catalytic" evidence="9">
    <location>
        <begin position="52"/>
        <end position="161"/>
    </location>
</feature>
<reference evidence="10 11" key="1">
    <citation type="submission" date="2018-08" db="EMBL/GenBank/DDBJ databases">
        <title>Lysobacter weifangensis sp. nov., a new member of the family 'Xanthomonadaceae', isolated from soil in a farmland.</title>
        <authorList>
            <person name="Zhao H."/>
        </authorList>
    </citation>
    <scope>NUCLEOTIDE SEQUENCE [LARGE SCALE GENOMIC DNA]</scope>
    <source>
        <strain evidence="10 11">WF-2</strain>
    </source>
</reference>
<dbReference type="GO" id="GO:0016740">
    <property type="term" value="F:transferase activity"/>
    <property type="evidence" value="ECO:0007669"/>
    <property type="project" value="UniProtKB-KW"/>
</dbReference>
<evidence type="ECO:0000256" key="4">
    <source>
        <dbReference type="ARBA" id="ARBA00022960"/>
    </source>
</evidence>
<dbReference type="UniPathway" id="UPA00219"/>
<dbReference type="RefSeq" id="WP_117202059.1">
    <property type="nucleotide sequence ID" value="NZ_JBHTBK010000017.1"/>
</dbReference>
<evidence type="ECO:0000256" key="6">
    <source>
        <dbReference type="ARBA" id="ARBA00023316"/>
    </source>
</evidence>
<evidence type="ECO:0000256" key="8">
    <source>
        <dbReference type="SAM" id="SignalP"/>
    </source>
</evidence>
<dbReference type="GO" id="GO:0005576">
    <property type="term" value="C:extracellular region"/>
    <property type="evidence" value="ECO:0007669"/>
    <property type="project" value="TreeGrafter"/>
</dbReference>
<feature type="chain" id="PRO_5016886588" evidence="8">
    <location>
        <begin position="31"/>
        <end position="350"/>
    </location>
</feature>